<dbReference type="AlphaFoldDB" id="A0AAD6S825"/>
<organism evidence="1 2">
    <name type="scientific">Mycena alexandri</name>
    <dbReference type="NCBI Taxonomy" id="1745969"/>
    <lineage>
        <taxon>Eukaryota</taxon>
        <taxon>Fungi</taxon>
        <taxon>Dikarya</taxon>
        <taxon>Basidiomycota</taxon>
        <taxon>Agaricomycotina</taxon>
        <taxon>Agaricomycetes</taxon>
        <taxon>Agaricomycetidae</taxon>
        <taxon>Agaricales</taxon>
        <taxon>Marasmiineae</taxon>
        <taxon>Mycenaceae</taxon>
        <taxon>Mycena</taxon>
    </lineage>
</organism>
<proteinExistence type="predicted"/>
<evidence type="ECO:0000313" key="2">
    <source>
        <dbReference type="Proteomes" id="UP001218188"/>
    </source>
</evidence>
<name>A0AAD6S825_9AGAR</name>
<dbReference type="EMBL" id="JARJCM010000249">
    <property type="protein sequence ID" value="KAJ7020862.1"/>
    <property type="molecule type" value="Genomic_DNA"/>
</dbReference>
<protein>
    <submittedName>
        <fullName evidence="1">Uncharacterized protein</fullName>
    </submittedName>
</protein>
<comment type="caution">
    <text evidence="1">The sequence shown here is derived from an EMBL/GenBank/DDBJ whole genome shotgun (WGS) entry which is preliminary data.</text>
</comment>
<accession>A0AAD6S825</accession>
<keyword evidence="2" id="KW-1185">Reference proteome</keyword>
<reference evidence="1" key="1">
    <citation type="submission" date="2023-03" db="EMBL/GenBank/DDBJ databases">
        <title>Massive genome expansion in bonnet fungi (Mycena s.s.) driven by repeated elements and novel gene families across ecological guilds.</title>
        <authorList>
            <consortium name="Lawrence Berkeley National Laboratory"/>
            <person name="Harder C.B."/>
            <person name="Miyauchi S."/>
            <person name="Viragh M."/>
            <person name="Kuo A."/>
            <person name="Thoen E."/>
            <person name="Andreopoulos B."/>
            <person name="Lu D."/>
            <person name="Skrede I."/>
            <person name="Drula E."/>
            <person name="Henrissat B."/>
            <person name="Morin E."/>
            <person name="Kohler A."/>
            <person name="Barry K."/>
            <person name="LaButti K."/>
            <person name="Morin E."/>
            <person name="Salamov A."/>
            <person name="Lipzen A."/>
            <person name="Mereny Z."/>
            <person name="Hegedus B."/>
            <person name="Baldrian P."/>
            <person name="Stursova M."/>
            <person name="Weitz H."/>
            <person name="Taylor A."/>
            <person name="Grigoriev I.V."/>
            <person name="Nagy L.G."/>
            <person name="Martin F."/>
            <person name="Kauserud H."/>
        </authorList>
    </citation>
    <scope>NUCLEOTIDE SEQUENCE</scope>
    <source>
        <strain evidence="1">CBHHK200</strain>
    </source>
</reference>
<evidence type="ECO:0000313" key="1">
    <source>
        <dbReference type="EMBL" id="KAJ7020862.1"/>
    </source>
</evidence>
<sequence length="397" mass="44219">MSISRWHLPVEARPYPCPALSTAILQMPPDVGGAHPRVFAPFSSFRYLGNAICSAPALLSWHPRPPPQLIPLDSIPGAMGLDETGTKDEIFPRIMKKLTEDTEFADGRRGYTRLAAMDGKTITHKICAVTVCQGDVVNYKNGALTCDDQAHKDWHSQYLNRFARQSFPGVQRVIRKQTAGQSRFGTEAAAGANGPNLHPTLPPLNGVEGADVSHTFRAAKDLLLTYDPMGVWLSDWMGQMLYIGKLATGFIAYNDACNLLRHIVTQNPDDPWIKTSRFIVDSWHYIGHRATDVLCRLWCNPAPTNGSQPDLVTVQVDDNGRTHTTRAFNTETAEQLNAWISGFESQLQQMSATNYDFCVHVIMMLHKEKVNRRILEKGAGLSDEFWDAVEGRVTDED</sequence>
<dbReference type="Proteomes" id="UP001218188">
    <property type="component" value="Unassembled WGS sequence"/>
</dbReference>
<gene>
    <name evidence="1" type="ORF">C8F04DRAFT_1274469</name>
</gene>